<feature type="region of interest" description="Disordered" evidence="1">
    <location>
        <begin position="1"/>
        <end position="24"/>
    </location>
</feature>
<feature type="non-terminal residue" evidence="2">
    <location>
        <position position="75"/>
    </location>
</feature>
<dbReference type="AlphaFoldDB" id="A0A392N0J0"/>
<feature type="compositionally biased region" description="Basic and acidic residues" evidence="1">
    <location>
        <begin position="1"/>
        <end position="20"/>
    </location>
</feature>
<evidence type="ECO:0000313" key="3">
    <source>
        <dbReference type="Proteomes" id="UP000265520"/>
    </source>
</evidence>
<accession>A0A392N0J0</accession>
<dbReference type="EMBL" id="LXQA010023254">
    <property type="protein sequence ID" value="MCH92705.1"/>
    <property type="molecule type" value="Genomic_DNA"/>
</dbReference>
<name>A0A392N0J0_9FABA</name>
<comment type="caution">
    <text evidence="2">The sequence shown here is derived from an EMBL/GenBank/DDBJ whole genome shotgun (WGS) entry which is preliminary data.</text>
</comment>
<dbReference type="Proteomes" id="UP000265520">
    <property type="component" value="Unassembled WGS sequence"/>
</dbReference>
<proteinExistence type="predicted"/>
<evidence type="ECO:0000256" key="1">
    <source>
        <dbReference type="SAM" id="MobiDB-lite"/>
    </source>
</evidence>
<keyword evidence="3" id="KW-1185">Reference proteome</keyword>
<reference evidence="2 3" key="1">
    <citation type="journal article" date="2018" name="Front. Plant Sci.">
        <title>Red Clover (Trifolium pratense) and Zigzag Clover (T. medium) - A Picture of Genomic Similarities and Differences.</title>
        <authorList>
            <person name="Dluhosova J."/>
            <person name="Istvanek J."/>
            <person name="Nedelnik J."/>
            <person name="Repkova J."/>
        </authorList>
    </citation>
    <scope>NUCLEOTIDE SEQUENCE [LARGE SCALE GENOMIC DNA]</scope>
    <source>
        <strain evidence="3">cv. 10/8</strain>
        <tissue evidence="2">Leaf</tissue>
    </source>
</reference>
<evidence type="ECO:0000313" key="2">
    <source>
        <dbReference type="EMBL" id="MCH92705.1"/>
    </source>
</evidence>
<sequence length="75" mass="8296">MPNHDDVNENLKEKDEKDSYVDEDMPGLGAGLGFGSASTLGLAHNQLANLHLCRPWSLDEELCSLSEDHWFPDLG</sequence>
<protein>
    <submittedName>
        <fullName evidence="2">Uncharacterized protein</fullName>
    </submittedName>
</protein>
<organism evidence="2 3">
    <name type="scientific">Trifolium medium</name>
    <dbReference type="NCBI Taxonomy" id="97028"/>
    <lineage>
        <taxon>Eukaryota</taxon>
        <taxon>Viridiplantae</taxon>
        <taxon>Streptophyta</taxon>
        <taxon>Embryophyta</taxon>
        <taxon>Tracheophyta</taxon>
        <taxon>Spermatophyta</taxon>
        <taxon>Magnoliopsida</taxon>
        <taxon>eudicotyledons</taxon>
        <taxon>Gunneridae</taxon>
        <taxon>Pentapetalae</taxon>
        <taxon>rosids</taxon>
        <taxon>fabids</taxon>
        <taxon>Fabales</taxon>
        <taxon>Fabaceae</taxon>
        <taxon>Papilionoideae</taxon>
        <taxon>50 kb inversion clade</taxon>
        <taxon>NPAAA clade</taxon>
        <taxon>Hologalegina</taxon>
        <taxon>IRL clade</taxon>
        <taxon>Trifolieae</taxon>
        <taxon>Trifolium</taxon>
    </lineage>
</organism>